<dbReference type="InterPro" id="IPR036397">
    <property type="entry name" value="RNaseH_sf"/>
</dbReference>
<dbReference type="EMBL" id="LN854172">
    <property type="protein sequence ID" value="CRY97633.1"/>
    <property type="molecule type" value="Genomic_DNA"/>
</dbReference>
<dbReference type="GO" id="GO:0003676">
    <property type="term" value="F:nucleic acid binding"/>
    <property type="evidence" value="ECO:0007669"/>
    <property type="project" value="InterPro"/>
</dbReference>
<reference evidence="2" key="1">
    <citation type="submission" date="2015-06" db="EMBL/GenBank/DDBJ databases">
        <authorList>
            <person name="Joergensen T."/>
        </authorList>
    </citation>
    <scope>NUCLEOTIDE SEQUENCE</scope>
    <source>
        <strain evidence="2">RGFK1667</strain>
    </source>
</reference>
<sequence length="447" mass="51759">MYANASAEITMGEKHNDLTEIIAHALNEMKREKGEKFNPDKVNLAELERRTGISRAKLRRIKKSGFIDLPHALTGRKAEHTLLTGFSGIIDELLRKGITNSAVCYDRLKENGFQGGLTIVKEYISNHKELVPPKRQLVASQGSRGQRYHTAPGESYQMDWGFVEVENASGNTYKVACFAMICHCCGQRYIEFFPNAKQENLFIGMIHAFLYMGIPEYILTDNMKSVVTRRDEQGHPIWQKDYELFMGNLGFGTKLCKPRHPFTKGSVERLVRFVKDNFLPGRVFNEITDLNYEAIRWCNTQNSIYHRAVDCIPNDKHTLFCMKNASVLKESIELSYYLCPERKISFDGFVHYEGRRFGVPYWYTEKTCRVKRDGYILYIYDSKMTKVLTSHDVTWGRRDSFCKDQYVTEQPEESPTAPVRIRIQQLNPPPYDSGFSKFNFEEGLWDE</sequence>
<proteinExistence type="predicted"/>
<dbReference type="InterPro" id="IPR012337">
    <property type="entry name" value="RNaseH-like_sf"/>
</dbReference>
<dbReference type="PROSITE" id="PS50994">
    <property type="entry name" value="INTEGRASE"/>
    <property type="match status" value="1"/>
</dbReference>
<name>A0A0H5Q6U1_9ZZZZ</name>
<feature type="domain" description="Integrase catalytic" evidence="1">
    <location>
        <begin position="148"/>
        <end position="321"/>
    </location>
</feature>
<dbReference type="GO" id="GO:0015074">
    <property type="term" value="P:DNA integration"/>
    <property type="evidence" value="ECO:0007669"/>
    <property type="project" value="InterPro"/>
</dbReference>
<accession>A0A0H5Q6U1</accession>
<reference evidence="2" key="2">
    <citation type="submission" date="2015-07" db="EMBL/GenBank/DDBJ databases">
        <title>Plasmids, circular viruses and viroids from rat gut.</title>
        <authorList>
            <person name="Jorgensen T.J."/>
            <person name="Hansen M.A."/>
            <person name="Xu Z."/>
            <person name="Tabak M.A."/>
            <person name="Sorensen S.J."/>
            <person name="Hansen L.H."/>
        </authorList>
    </citation>
    <scope>NUCLEOTIDE SEQUENCE</scope>
    <source>
        <strain evidence="2">RGFK1667</strain>
    </source>
</reference>
<dbReference type="InterPro" id="IPR001584">
    <property type="entry name" value="Integrase_cat-core"/>
</dbReference>
<dbReference type="SUPFAM" id="SSF53098">
    <property type="entry name" value="Ribonuclease H-like"/>
    <property type="match status" value="1"/>
</dbReference>
<dbReference type="Gene3D" id="3.30.420.10">
    <property type="entry name" value="Ribonuclease H-like superfamily/Ribonuclease H"/>
    <property type="match status" value="1"/>
</dbReference>
<dbReference type="AlphaFoldDB" id="A0A0H5Q6U1"/>
<protein>
    <recommendedName>
        <fullName evidence="1">Integrase catalytic domain-containing protein</fullName>
    </recommendedName>
</protein>
<dbReference type="PANTHER" id="PTHR35004">
    <property type="entry name" value="TRANSPOSASE RV3428C-RELATED"/>
    <property type="match status" value="1"/>
</dbReference>
<evidence type="ECO:0000259" key="1">
    <source>
        <dbReference type="PROSITE" id="PS50994"/>
    </source>
</evidence>
<dbReference type="NCBIfam" id="NF033546">
    <property type="entry name" value="transpos_IS21"/>
    <property type="match status" value="1"/>
</dbReference>
<organism evidence="2">
    <name type="scientific">uncultured prokaryote</name>
    <dbReference type="NCBI Taxonomy" id="198431"/>
    <lineage>
        <taxon>unclassified sequences</taxon>
        <taxon>environmental samples</taxon>
    </lineage>
</organism>
<evidence type="ECO:0000313" key="2">
    <source>
        <dbReference type="EMBL" id="CRY97633.1"/>
    </source>
</evidence>